<reference evidence="10" key="1">
    <citation type="submission" date="2013-04" db="EMBL/GenBank/DDBJ databases">
        <title>The genome sequencing project of 58 acetic acid bacteria.</title>
        <authorList>
            <person name="Okamoto-Kainuma A."/>
            <person name="Ishikawa M."/>
            <person name="Umino S."/>
            <person name="Koizumi Y."/>
            <person name="Shiwa Y."/>
            <person name="Yoshikawa H."/>
            <person name="Matsutani M."/>
            <person name="Matsushita K."/>
        </authorList>
    </citation>
    <scope>NUCLEOTIDE SEQUENCE</scope>
    <source>
        <strain evidence="10">DSM 15669</strain>
    </source>
</reference>
<keyword evidence="6" id="KW-0238">DNA-binding</keyword>
<dbReference type="Pfam" id="PF00271">
    <property type="entry name" value="Helicase_C"/>
    <property type="match status" value="1"/>
</dbReference>
<evidence type="ECO:0000256" key="3">
    <source>
        <dbReference type="ARBA" id="ARBA00022801"/>
    </source>
</evidence>
<organism evidence="10 11">
    <name type="scientific">Saccharibacter floricola DSM 15669</name>
    <dbReference type="NCBI Taxonomy" id="1123227"/>
    <lineage>
        <taxon>Bacteria</taxon>
        <taxon>Pseudomonadati</taxon>
        <taxon>Pseudomonadota</taxon>
        <taxon>Alphaproteobacteria</taxon>
        <taxon>Acetobacterales</taxon>
        <taxon>Acetobacteraceae</taxon>
        <taxon>Saccharibacter</taxon>
    </lineage>
</organism>
<feature type="domain" description="Helicase ATP-binding" evidence="8">
    <location>
        <begin position="117"/>
        <end position="275"/>
    </location>
</feature>
<evidence type="ECO:0000256" key="2">
    <source>
        <dbReference type="ARBA" id="ARBA00022763"/>
    </source>
</evidence>
<dbReference type="SMART" id="SM00487">
    <property type="entry name" value="DEXDc"/>
    <property type="match status" value="1"/>
</dbReference>
<evidence type="ECO:0000313" key="10">
    <source>
        <dbReference type="EMBL" id="GBQ07709.1"/>
    </source>
</evidence>
<name>A0ABQ0NZX3_9PROT</name>
<proteinExistence type="predicted"/>
<evidence type="ECO:0000256" key="1">
    <source>
        <dbReference type="ARBA" id="ARBA00022741"/>
    </source>
</evidence>
<protein>
    <submittedName>
        <fullName evidence="10">DNA helicase RecG</fullName>
    </submittedName>
</protein>
<dbReference type="PANTHER" id="PTHR47964:SF1">
    <property type="entry name" value="ATP-DEPENDENT DNA HELICASE HOMOLOG RECG, CHLOROPLASTIC"/>
    <property type="match status" value="1"/>
</dbReference>
<keyword evidence="2" id="KW-0227">DNA damage</keyword>
<dbReference type="GO" id="GO:0004386">
    <property type="term" value="F:helicase activity"/>
    <property type="evidence" value="ECO:0007669"/>
    <property type="project" value="UniProtKB-KW"/>
</dbReference>
<keyword evidence="4 10" id="KW-0347">Helicase</keyword>
<dbReference type="PANTHER" id="PTHR47964">
    <property type="entry name" value="ATP-DEPENDENT DNA HELICASE HOMOLOG RECG, CHLOROPLASTIC"/>
    <property type="match status" value="1"/>
</dbReference>
<evidence type="ECO:0000256" key="5">
    <source>
        <dbReference type="ARBA" id="ARBA00022840"/>
    </source>
</evidence>
<evidence type="ECO:0000256" key="4">
    <source>
        <dbReference type="ARBA" id="ARBA00022806"/>
    </source>
</evidence>
<gene>
    <name evidence="10" type="ORF">AA15669_1497</name>
</gene>
<feature type="domain" description="Helicase C-terminal" evidence="9">
    <location>
        <begin position="308"/>
        <end position="453"/>
    </location>
</feature>
<keyword evidence="11" id="KW-1185">Reference proteome</keyword>
<dbReference type="Pfam" id="PF00270">
    <property type="entry name" value="DEAD"/>
    <property type="match status" value="1"/>
</dbReference>
<evidence type="ECO:0000259" key="9">
    <source>
        <dbReference type="PROSITE" id="PS51194"/>
    </source>
</evidence>
<keyword evidence="3" id="KW-0378">Hydrolase</keyword>
<dbReference type="Gene3D" id="3.40.50.300">
    <property type="entry name" value="P-loop containing nucleotide triphosphate hydrolases"/>
    <property type="match status" value="2"/>
</dbReference>
<dbReference type="SMART" id="SM00490">
    <property type="entry name" value="HELICc"/>
    <property type="match status" value="1"/>
</dbReference>
<keyword evidence="1" id="KW-0547">Nucleotide-binding</keyword>
<dbReference type="Proteomes" id="UP001062901">
    <property type="component" value="Unassembled WGS sequence"/>
</dbReference>
<keyword evidence="5" id="KW-0067">ATP-binding</keyword>
<dbReference type="PROSITE" id="PS51192">
    <property type="entry name" value="HELICASE_ATP_BIND_1"/>
    <property type="match status" value="1"/>
</dbReference>
<dbReference type="InterPro" id="IPR027417">
    <property type="entry name" value="P-loop_NTPase"/>
</dbReference>
<evidence type="ECO:0000259" key="8">
    <source>
        <dbReference type="PROSITE" id="PS51192"/>
    </source>
</evidence>
<keyword evidence="7" id="KW-0234">DNA repair</keyword>
<sequence length="527" mass="57740">MNAALACIPDLPEWQSPQLMAKQSWPSFHEALTWVQQPTSLPRDTDPAPLLERARARLAADEVLADQLCLGLARRQAQHRPGRALKGDGTLRAQLRERFGFPPTDAQERAMAEIAADMEKETPMVRLLQGDVGSGKTFVAMMAMLHAVEAGTQAALMAPTEILAQQHAETLSRLMGVPCVFLSGSVKGKARRAVLTHIAEGSAKIIIGTHALFQDGVSFANLGLAVIDEQHRFGVEQRMKLSAKGTATDLLVMTATPIPRTVQLMEWGEMGVSRLDSKPAGRQPIHTTVHDMAKMDDILAGIQRALDRGQQIFWVCPLIENSETQSAAAAEERWASLTQHFGPIVGLAHGRQDHAVRHDALDRFKEGQTRLLVATTVIEVGVDIPNATIMVIEQAERFGLAQLHQLRGRVGRGSARSFCLLLHSAETTPNGQRRLSLLRDTEDGFLIADEDFRIRGGGDLAGHRQSGLPGFRLSSDIRLSLYANMMAKDSQSELERNPDLSGDRGEALQTLLYLFDRAQPERLLVSG</sequence>
<dbReference type="PROSITE" id="PS51194">
    <property type="entry name" value="HELICASE_CTER"/>
    <property type="match status" value="1"/>
</dbReference>
<dbReference type="InterPro" id="IPR014001">
    <property type="entry name" value="Helicase_ATP-bd"/>
</dbReference>
<evidence type="ECO:0000256" key="7">
    <source>
        <dbReference type="ARBA" id="ARBA00023204"/>
    </source>
</evidence>
<comment type="caution">
    <text evidence="10">The sequence shown here is derived from an EMBL/GenBank/DDBJ whole genome shotgun (WGS) entry which is preliminary data.</text>
</comment>
<dbReference type="EMBL" id="BAQD01000043">
    <property type="protein sequence ID" value="GBQ07709.1"/>
    <property type="molecule type" value="Genomic_DNA"/>
</dbReference>
<dbReference type="SUPFAM" id="SSF52540">
    <property type="entry name" value="P-loop containing nucleoside triphosphate hydrolases"/>
    <property type="match status" value="2"/>
</dbReference>
<accession>A0ABQ0NZX3</accession>
<evidence type="ECO:0000313" key="11">
    <source>
        <dbReference type="Proteomes" id="UP001062901"/>
    </source>
</evidence>
<evidence type="ECO:0000256" key="6">
    <source>
        <dbReference type="ARBA" id="ARBA00023125"/>
    </source>
</evidence>
<dbReference type="CDD" id="cd17992">
    <property type="entry name" value="DEXHc_RecG"/>
    <property type="match status" value="1"/>
</dbReference>
<dbReference type="InterPro" id="IPR001650">
    <property type="entry name" value="Helicase_C-like"/>
</dbReference>
<dbReference type="InterPro" id="IPR047112">
    <property type="entry name" value="RecG/Mfd"/>
</dbReference>
<dbReference type="InterPro" id="IPR011545">
    <property type="entry name" value="DEAD/DEAH_box_helicase_dom"/>
</dbReference>